<comment type="caution">
    <text evidence="2">The sequence shown here is derived from an EMBL/GenBank/DDBJ whole genome shotgun (WGS) entry which is preliminary data.</text>
</comment>
<dbReference type="AlphaFoldDB" id="A0A5N1IXD6"/>
<proteinExistence type="predicted"/>
<accession>A0A5N1IXD6</accession>
<evidence type="ECO:0000256" key="1">
    <source>
        <dbReference type="SAM" id="SignalP"/>
    </source>
</evidence>
<organism evidence="2 3">
    <name type="scientific">Adhaeribacter soli</name>
    <dbReference type="NCBI Taxonomy" id="2607655"/>
    <lineage>
        <taxon>Bacteria</taxon>
        <taxon>Pseudomonadati</taxon>
        <taxon>Bacteroidota</taxon>
        <taxon>Cytophagia</taxon>
        <taxon>Cytophagales</taxon>
        <taxon>Hymenobacteraceae</taxon>
        <taxon>Adhaeribacter</taxon>
    </lineage>
</organism>
<evidence type="ECO:0000313" key="3">
    <source>
        <dbReference type="Proteomes" id="UP000326570"/>
    </source>
</evidence>
<gene>
    <name evidence="2" type="ORF">F0P94_11230</name>
</gene>
<reference evidence="2 3" key="1">
    <citation type="submission" date="2019-09" db="EMBL/GenBank/DDBJ databases">
        <title>Genome sequence of Adhaeribacter sp. M2.</title>
        <authorList>
            <person name="Srinivasan S."/>
        </authorList>
    </citation>
    <scope>NUCLEOTIDE SEQUENCE [LARGE SCALE GENOMIC DNA]</scope>
    <source>
        <strain evidence="2 3">M2</strain>
    </source>
</reference>
<dbReference type="RefSeq" id="WP_150903972.1">
    <property type="nucleotide sequence ID" value="NZ_VTWT01000005.1"/>
</dbReference>
<feature type="signal peptide" evidence="1">
    <location>
        <begin position="1"/>
        <end position="21"/>
    </location>
</feature>
<evidence type="ECO:0000313" key="2">
    <source>
        <dbReference type="EMBL" id="KAA9333806.1"/>
    </source>
</evidence>
<keyword evidence="3" id="KW-1185">Reference proteome</keyword>
<dbReference type="Proteomes" id="UP000326570">
    <property type="component" value="Unassembled WGS sequence"/>
</dbReference>
<dbReference type="EMBL" id="VTWT01000005">
    <property type="protein sequence ID" value="KAA9333806.1"/>
    <property type="molecule type" value="Genomic_DNA"/>
</dbReference>
<name>A0A5N1IXD6_9BACT</name>
<keyword evidence="1" id="KW-0732">Signal</keyword>
<evidence type="ECO:0008006" key="4">
    <source>
        <dbReference type="Google" id="ProtNLM"/>
    </source>
</evidence>
<protein>
    <recommendedName>
        <fullName evidence="4">DUF5683 domain-containing protein</fullName>
    </recommendedName>
</protein>
<feature type="chain" id="PRO_5024796452" description="DUF5683 domain-containing protein" evidence="1">
    <location>
        <begin position="22"/>
        <end position="382"/>
    </location>
</feature>
<sequence length="382" mass="43215">MTLKLLRYLFLFLLISTVAQAQDQVPLKYVRDLPKNLYAARTAVLIGYTTNKETTPEEDAKVFNQYSTQLLGDNQRLGLQLVHFADKNVLLQPAKKQRLLKQYDSLKVNNLLILDITDIGGTGAQGSYVLLLTAYNRTAKLMTAKQRAYTLQSDTYEKLIRDFLQQVNQYSPVYFDKAPPRPAVKPTLAAEPELKEAPAQQNATQTGAKTIKYPTVSLTVEDMQRGNGGMHSNFYYYVGADQRERNAGFFGQHLKKDIQASPDALKELEKYRNYKIAYLAERVVFVGAVALYMSQVWSGDDAVYFNDTQKLAVGLAGGSLILNIILSRKTNQHMYRAIDEYNAFATMQNNTGFYKLKPDNWSLGAVYDKKVVPGITLQWNLR</sequence>